<dbReference type="GO" id="GO:0008757">
    <property type="term" value="F:S-adenosylmethionine-dependent methyltransferase activity"/>
    <property type="evidence" value="ECO:0007669"/>
    <property type="project" value="InterPro"/>
</dbReference>
<sequence>MPTKYNTIGKTYTSTRAADPRITSRLIELLGLPPHSSLIDIGAGTGNYSFALAECGHNVMAVEPSWVMREQAQAHQRLTWQEASAENLPFADKQFQGAVMTLCLHHMDDWQQGIKEALRVTGGGPLVAFAFDIHHKSNFWLFDYFPEFIDIDKNWAASLQELNDFVEQDLKGSFDCQRFPLPKDLIDHFAAAAWARPELYLQEKYRNGISSFSKINKEVLQQKLTHLKNELDSGEWKRKYGELLQQEFYDRGYVFLTIHS</sequence>
<dbReference type="AlphaFoldDB" id="A0A2A5BA86"/>
<dbReference type="InterPro" id="IPR013216">
    <property type="entry name" value="Methyltransf_11"/>
</dbReference>
<proteinExistence type="predicted"/>
<evidence type="ECO:0000313" key="3">
    <source>
        <dbReference type="Proteomes" id="UP000218327"/>
    </source>
</evidence>
<dbReference type="Proteomes" id="UP000218327">
    <property type="component" value="Unassembled WGS sequence"/>
</dbReference>
<feature type="domain" description="Methyltransferase type 11" evidence="1">
    <location>
        <begin position="39"/>
        <end position="121"/>
    </location>
</feature>
<protein>
    <submittedName>
        <fullName evidence="2">Methyltransferase</fullName>
    </submittedName>
</protein>
<dbReference type="EMBL" id="NVVJ01000003">
    <property type="protein sequence ID" value="PCJ28251.1"/>
    <property type="molecule type" value="Genomic_DNA"/>
</dbReference>
<evidence type="ECO:0000259" key="1">
    <source>
        <dbReference type="Pfam" id="PF08241"/>
    </source>
</evidence>
<comment type="caution">
    <text evidence="2">The sequence shown here is derived from an EMBL/GenBank/DDBJ whole genome shotgun (WGS) entry which is preliminary data.</text>
</comment>
<dbReference type="GO" id="GO:0032259">
    <property type="term" value="P:methylation"/>
    <property type="evidence" value="ECO:0007669"/>
    <property type="project" value="UniProtKB-KW"/>
</dbReference>
<reference evidence="3" key="1">
    <citation type="submission" date="2017-08" db="EMBL/GenBank/DDBJ databases">
        <title>A dynamic microbial community with high functional redundancy inhabits the cold, oxic subseafloor aquifer.</title>
        <authorList>
            <person name="Tully B.J."/>
            <person name="Wheat C.G."/>
            <person name="Glazer B.T."/>
            <person name="Huber J.A."/>
        </authorList>
    </citation>
    <scope>NUCLEOTIDE SEQUENCE [LARGE SCALE GENOMIC DNA]</scope>
</reference>
<dbReference type="SUPFAM" id="SSF53335">
    <property type="entry name" value="S-adenosyl-L-methionine-dependent methyltransferases"/>
    <property type="match status" value="1"/>
</dbReference>
<dbReference type="PANTHER" id="PTHR43591">
    <property type="entry name" value="METHYLTRANSFERASE"/>
    <property type="match status" value="1"/>
</dbReference>
<dbReference type="Gene3D" id="3.40.50.150">
    <property type="entry name" value="Vaccinia Virus protein VP39"/>
    <property type="match status" value="1"/>
</dbReference>
<organism evidence="2 3">
    <name type="scientific">SAR86 cluster bacterium</name>
    <dbReference type="NCBI Taxonomy" id="2030880"/>
    <lineage>
        <taxon>Bacteria</taxon>
        <taxon>Pseudomonadati</taxon>
        <taxon>Pseudomonadota</taxon>
        <taxon>Gammaproteobacteria</taxon>
        <taxon>SAR86 cluster</taxon>
    </lineage>
</organism>
<dbReference type="CDD" id="cd02440">
    <property type="entry name" value="AdoMet_MTases"/>
    <property type="match status" value="1"/>
</dbReference>
<gene>
    <name evidence="2" type="ORF">COA96_01730</name>
</gene>
<evidence type="ECO:0000313" key="2">
    <source>
        <dbReference type="EMBL" id="PCJ28251.1"/>
    </source>
</evidence>
<name>A0A2A5BA86_9GAMM</name>
<accession>A0A2A5BA86</accession>
<dbReference type="PANTHER" id="PTHR43591:SF24">
    <property type="entry name" value="2-METHOXY-6-POLYPRENYL-1,4-BENZOQUINOL METHYLASE, MITOCHONDRIAL"/>
    <property type="match status" value="1"/>
</dbReference>
<dbReference type="Pfam" id="PF08241">
    <property type="entry name" value="Methyltransf_11"/>
    <property type="match status" value="1"/>
</dbReference>
<keyword evidence="2" id="KW-0489">Methyltransferase</keyword>
<keyword evidence="2" id="KW-0808">Transferase</keyword>
<dbReference type="InterPro" id="IPR029063">
    <property type="entry name" value="SAM-dependent_MTases_sf"/>
</dbReference>